<sequence length="21" mass="2194">MGQHPFGHSVPPGQSFTPSAK</sequence>
<proteinExistence type="predicted"/>
<dbReference type="EMBL" id="HACA01013603">
    <property type="protein sequence ID" value="CDW30964.1"/>
    <property type="molecule type" value="Transcribed_RNA"/>
</dbReference>
<organism evidence="2">
    <name type="scientific">Lepeophtheirus salmonis</name>
    <name type="common">Salmon louse</name>
    <name type="synonym">Caligus salmonis</name>
    <dbReference type="NCBI Taxonomy" id="72036"/>
    <lineage>
        <taxon>Eukaryota</taxon>
        <taxon>Metazoa</taxon>
        <taxon>Ecdysozoa</taxon>
        <taxon>Arthropoda</taxon>
        <taxon>Crustacea</taxon>
        <taxon>Multicrustacea</taxon>
        <taxon>Hexanauplia</taxon>
        <taxon>Copepoda</taxon>
        <taxon>Siphonostomatoida</taxon>
        <taxon>Caligidae</taxon>
        <taxon>Lepeophtheirus</taxon>
    </lineage>
</organism>
<evidence type="ECO:0000256" key="1">
    <source>
        <dbReference type="SAM" id="MobiDB-lite"/>
    </source>
</evidence>
<reference evidence="2" key="1">
    <citation type="submission" date="2014-05" db="EMBL/GenBank/DDBJ databases">
        <authorList>
            <person name="Chronopoulou M."/>
        </authorList>
    </citation>
    <scope>NUCLEOTIDE SEQUENCE</scope>
    <source>
        <tissue evidence="2">Whole organism</tissue>
    </source>
</reference>
<protein>
    <submittedName>
        <fullName evidence="2">Uncharacterized protein</fullName>
    </submittedName>
</protein>
<evidence type="ECO:0000313" key="2">
    <source>
        <dbReference type="EMBL" id="CDW30964.1"/>
    </source>
</evidence>
<name>A0A0K2TY76_LEPSM</name>
<accession>A0A0K2TY76</accession>
<dbReference type="AlphaFoldDB" id="A0A0K2TY76"/>
<feature type="region of interest" description="Disordered" evidence="1">
    <location>
        <begin position="1"/>
        <end position="21"/>
    </location>
</feature>
<feature type="compositionally biased region" description="Polar residues" evidence="1">
    <location>
        <begin position="12"/>
        <end position="21"/>
    </location>
</feature>